<dbReference type="InterPro" id="IPR037401">
    <property type="entry name" value="SnoaL-like"/>
</dbReference>
<dbReference type="RefSeq" id="WP_187555142.1">
    <property type="nucleotide sequence ID" value="NZ_CP060716.1"/>
</dbReference>
<organism evidence="2 3">
    <name type="scientific">Leucobacter denitrificans</name>
    <dbReference type="NCBI Taxonomy" id="683042"/>
    <lineage>
        <taxon>Bacteria</taxon>
        <taxon>Bacillati</taxon>
        <taxon>Actinomycetota</taxon>
        <taxon>Actinomycetes</taxon>
        <taxon>Micrococcales</taxon>
        <taxon>Microbacteriaceae</taxon>
        <taxon>Leucobacter</taxon>
    </lineage>
</organism>
<dbReference type="InterPro" id="IPR032710">
    <property type="entry name" value="NTF2-like_dom_sf"/>
</dbReference>
<dbReference type="EMBL" id="CP060716">
    <property type="protein sequence ID" value="QNN62673.1"/>
    <property type="molecule type" value="Genomic_DNA"/>
</dbReference>
<protein>
    <submittedName>
        <fullName evidence="2">Nuclear transport factor 2 family protein</fullName>
    </submittedName>
</protein>
<evidence type="ECO:0000313" key="2">
    <source>
        <dbReference type="EMBL" id="QNN62673.1"/>
    </source>
</evidence>
<sequence>MSAHTDQRLRELADRESIHRTLRRYAQGVDQRQWDLYRSAFAPGATVAIPGWIEGSVTAEHFIELLSGEFDAIRLSGQHHLANTLIEFGPTETLEGEASGPGTARSVTEFLAVNAERASDDPTDTRVRTQYSGGLQVDDLVRHDGEWLISHRVLVRKNDEQYLNERTPEQIALIADAATNPASAGL</sequence>
<feature type="domain" description="SnoaL-like" evidence="1">
    <location>
        <begin position="10"/>
        <end position="152"/>
    </location>
</feature>
<dbReference type="SUPFAM" id="SSF54427">
    <property type="entry name" value="NTF2-like"/>
    <property type="match status" value="1"/>
</dbReference>
<evidence type="ECO:0000313" key="3">
    <source>
        <dbReference type="Proteomes" id="UP000515934"/>
    </source>
</evidence>
<dbReference type="Pfam" id="PF13577">
    <property type="entry name" value="SnoaL_4"/>
    <property type="match status" value="1"/>
</dbReference>
<gene>
    <name evidence="2" type="ORF">H9L06_10665</name>
</gene>
<dbReference type="AlphaFoldDB" id="A0A7G9S498"/>
<proteinExistence type="predicted"/>
<reference evidence="2 3" key="1">
    <citation type="submission" date="2020-08" db="EMBL/GenBank/DDBJ databases">
        <title>Genome sequence of Leucobacter denitrificans KACC 14055T.</title>
        <authorList>
            <person name="Hyun D.-W."/>
            <person name="Bae J.-W."/>
        </authorList>
    </citation>
    <scope>NUCLEOTIDE SEQUENCE [LARGE SCALE GENOMIC DNA]</scope>
    <source>
        <strain evidence="2 3">KACC 14055</strain>
    </source>
</reference>
<keyword evidence="3" id="KW-1185">Reference proteome</keyword>
<dbReference type="Proteomes" id="UP000515934">
    <property type="component" value="Chromosome"/>
</dbReference>
<accession>A0A7G9S498</accession>
<dbReference type="Gene3D" id="3.10.450.50">
    <property type="match status" value="1"/>
</dbReference>
<evidence type="ECO:0000259" key="1">
    <source>
        <dbReference type="Pfam" id="PF13577"/>
    </source>
</evidence>
<dbReference type="KEGG" id="ldn:H9L06_10665"/>
<name>A0A7G9S498_9MICO</name>